<evidence type="ECO:0000256" key="3">
    <source>
        <dbReference type="ARBA" id="ARBA00022643"/>
    </source>
</evidence>
<dbReference type="EC" id="1.-.-.-" evidence="7"/>
<dbReference type="InterPro" id="IPR000262">
    <property type="entry name" value="FMN-dep_DH"/>
</dbReference>
<sequence length="385" mass="41744">MSHSEHKVPNGLQHCLNINDVRSAAHKALPLAIREYIDGGGDDEKTLKENTRTFDDVTLMPNYGTGLESADFTTTILGQTSASPVLLSPWGAHKVMHTDGEKGTARAAANTGCIYSMSNFATTSMEDVAVTTDAPKFFQLQPARDKAIMKNMLERAKASGYKAIIVTIDNPVHGNRERDARTGFGIPPTFPLRSILSLLAHPKWVLGYMKSKPDFANFQNFFDQGKDQNWLFHNLVCPVTWDTLAWIRDNWDGPMAIKGIMSADNAKKAVEIGADGVFVSNQGARNYDAIPSTFSALPEVVDAISGKAEIILDGGIRRGTDVVKALAMGATACSTARPFVYGLSAAGSPGIEFVINMLKTEIERAMIVSGAKDITSISSDILRFK</sequence>
<gene>
    <name evidence="7" type="ORF">RI845_12405</name>
</gene>
<dbReference type="PANTHER" id="PTHR10578:SF107">
    <property type="entry name" value="2-HYDROXYACID OXIDASE 1"/>
    <property type="match status" value="1"/>
</dbReference>
<evidence type="ECO:0000313" key="8">
    <source>
        <dbReference type="Proteomes" id="UP001248581"/>
    </source>
</evidence>
<dbReference type="InterPro" id="IPR037396">
    <property type="entry name" value="FMN_HAD"/>
</dbReference>
<keyword evidence="2" id="KW-0285">Flavoprotein</keyword>
<dbReference type="Gene3D" id="3.20.20.70">
    <property type="entry name" value="Aldolase class I"/>
    <property type="match status" value="1"/>
</dbReference>
<accession>A0ABY9TEX6</accession>
<comment type="similarity">
    <text evidence="5">Belongs to the FMN-dependent alpha-hydroxy acid dehydrogenase family.</text>
</comment>
<dbReference type="PIRSF" id="PIRSF000138">
    <property type="entry name" value="Al-hdrx_acd_dh"/>
    <property type="match status" value="1"/>
</dbReference>
<dbReference type="PROSITE" id="PS51349">
    <property type="entry name" value="FMN_HYDROXY_ACID_DH_2"/>
    <property type="match status" value="1"/>
</dbReference>
<evidence type="ECO:0000259" key="6">
    <source>
        <dbReference type="PROSITE" id="PS51349"/>
    </source>
</evidence>
<dbReference type="GO" id="GO:0016491">
    <property type="term" value="F:oxidoreductase activity"/>
    <property type="evidence" value="ECO:0007669"/>
    <property type="project" value="UniProtKB-KW"/>
</dbReference>
<keyword evidence="8" id="KW-1185">Reference proteome</keyword>
<dbReference type="Pfam" id="PF01070">
    <property type="entry name" value="FMN_dh"/>
    <property type="match status" value="1"/>
</dbReference>
<keyword evidence="4 7" id="KW-0560">Oxidoreductase</keyword>
<name>A0ABY9TEX6_9GAMM</name>
<reference evidence="8" key="1">
    <citation type="submission" date="2023-09" db="EMBL/GenBank/DDBJ databases">
        <authorList>
            <person name="Zhang C."/>
        </authorList>
    </citation>
    <scope>NUCLEOTIDE SEQUENCE [LARGE SCALE GENOMIC DNA]</scope>
    <source>
        <strain evidence="8">SQ345</strain>
    </source>
</reference>
<protein>
    <submittedName>
        <fullName evidence="7">Alpha-hydroxy acid oxidase</fullName>
        <ecNumber evidence="7">1.-.-.-</ecNumber>
    </submittedName>
</protein>
<evidence type="ECO:0000256" key="5">
    <source>
        <dbReference type="ARBA" id="ARBA00024042"/>
    </source>
</evidence>
<evidence type="ECO:0000256" key="4">
    <source>
        <dbReference type="ARBA" id="ARBA00023002"/>
    </source>
</evidence>
<keyword evidence="3" id="KW-0288">FMN</keyword>
<dbReference type="SMART" id="SM01240">
    <property type="entry name" value="IMPDH"/>
    <property type="match status" value="1"/>
</dbReference>
<dbReference type="InterPro" id="IPR012133">
    <property type="entry name" value="Alpha-hydoxy_acid_DH_FMN"/>
</dbReference>
<dbReference type="RefSeq" id="WP_348386481.1">
    <property type="nucleotide sequence ID" value="NZ_CP134146.1"/>
</dbReference>
<dbReference type="SUPFAM" id="SSF51395">
    <property type="entry name" value="FMN-linked oxidoreductases"/>
    <property type="match status" value="1"/>
</dbReference>
<evidence type="ECO:0000256" key="2">
    <source>
        <dbReference type="ARBA" id="ARBA00022630"/>
    </source>
</evidence>
<proteinExistence type="inferred from homology"/>
<dbReference type="PANTHER" id="PTHR10578">
    <property type="entry name" value="S -2-HYDROXY-ACID OXIDASE-RELATED"/>
    <property type="match status" value="1"/>
</dbReference>
<dbReference type="CDD" id="cd02809">
    <property type="entry name" value="alpha_hydroxyacid_oxid_FMN"/>
    <property type="match status" value="1"/>
</dbReference>
<dbReference type="EMBL" id="CP134146">
    <property type="protein sequence ID" value="WNC67317.1"/>
    <property type="molecule type" value="Genomic_DNA"/>
</dbReference>
<comment type="cofactor">
    <cofactor evidence="1">
        <name>FMN</name>
        <dbReference type="ChEBI" id="CHEBI:58210"/>
    </cofactor>
</comment>
<organism evidence="7 8">
    <name type="scientific">Thalassotalea nanhaiensis</name>
    <dbReference type="NCBI Taxonomy" id="3065648"/>
    <lineage>
        <taxon>Bacteria</taxon>
        <taxon>Pseudomonadati</taxon>
        <taxon>Pseudomonadota</taxon>
        <taxon>Gammaproteobacteria</taxon>
        <taxon>Alteromonadales</taxon>
        <taxon>Colwelliaceae</taxon>
        <taxon>Thalassotalea</taxon>
    </lineage>
</organism>
<evidence type="ECO:0000256" key="1">
    <source>
        <dbReference type="ARBA" id="ARBA00001917"/>
    </source>
</evidence>
<feature type="domain" description="FMN hydroxy acid dehydrogenase" evidence="6">
    <location>
        <begin position="10"/>
        <end position="385"/>
    </location>
</feature>
<dbReference type="Proteomes" id="UP001248581">
    <property type="component" value="Chromosome"/>
</dbReference>
<evidence type="ECO:0000313" key="7">
    <source>
        <dbReference type="EMBL" id="WNC67317.1"/>
    </source>
</evidence>
<dbReference type="InterPro" id="IPR013785">
    <property type="entry name" value="Aldolase_TIM"/>
</dbReference>